<evidence type="ECO:0000259" key="1">
    <source>
        <dbReference type="Pfam" id="PF11706"/>
    </source>
</evidence>
<dbReference type="PANTHER" id="PTHR35525">
    <property type="entry name" value="BLL6575 PROTEIN"/>
    <property type="match status" value="1"/>
</dbReference>
<dbReference type="Pfam" id="PF11706">
    <property type="entry name" value="zf-CGNR"/>
    <property type="match status" value="1"/>
</dbReference>
<name>A0AB39QT73_9ACTN</name>
<accession>A0AB39QT73</accession>
<sequence>MNSDPGRAIGADPRPLIGEPLPLDLLNSRWIDESGEHDLLEYPGGVGIWLSSAGLADTAPHNQETLDALLATRTALAALLDGKADSAQAVDGLNETLRHGRLRRRLGPEGPETVIDTDSPSWLPAWKAADAYLRLLEENPGRIRKCANSECVLHFYDISKSGGRRWCSMAVCGNRTKARRHYTRHKRSAPVPDADR</sequence>
<dbReference type="AlphaFoldDB" id="A0AB39QT73"/>
<reference evidence="2" key="1">
    <citation type="submission" date="2024-07" db="EMBL/GenBank/DDBJ databases">
        <authorList>
            <person name="Yu S.T."/>
        </authorList>
    </citation>
    <scope>NUCLEOTIDE SEQUENCE</scope>
    <source>
        <strain evidence="2">R39</strain>
    </source>
</reference>
<feature type="domain" description="Zinc finger CGNR" evidence="1">
    <location>
        <begin position="142"/>
        <end position="185"/>
    </location>
</feature>
<dbReference type="EMBL" id="CP163441">
    <property type="protein sequence ID" value="XDQ44630.1"/>
    <property type="molecule type" value="Genomic_DNA"/>
</dbReference>
<protein>
    <submittedName>
        <fullName evidence="2">CGNR zinc finger domain-containing protein</fullName>
    </submittedName>
</protein>
<dbReference type="RefSeq" id="WP_369223501.1">
    <property type="nucleotide sequence ID" value="NZ_CP163441.1"/>
</dbReference>
<gene>
    <name evidence="2" type="ORF">AB5J52_21490</name>
</gene>
<dbReference type="InterPro" id="IPR023286">
    <property type="entry name" value="ABATE_dom_sf"/>
</dbReference>
<proteinExistence type="predicted"/>
<organism evidence="2">
    <name type="scientific">Streptomyces sp. R39</name>
    <dbReference type="NCBI Taxonomy" id="3238631"/>
    <lineage>
        <taxon>Bacteria</taxon>
        <taxon>Bacillati</taxon>
        <taxon>Actinomycetota</taxon>
        <taxon>Actinomycetes</taxon>
        <taxon>Kitasatosporales</taxon>
        <taxon>Streptomycetaceae</taxon>
        <taxon>Streptomyces</taxon>
    </lineage>
</organism>
<dbReference type="InterPro" id="IPR021005">
    <property type="entry name" value="Znf_CGNR"/>
</dbReference>
<dbReference type="Gene3D" id="1.10.3300.10">
    <property type="entry name" value="Jann2411-like domain"/>
    <property type="match status" value="1"/>
</dbReference>
<evidence type="ECO:0000313" key="2">
    <source>
        <dbReference type="EMBL" id="XDQ44630.1"/>
    </source>
</evidence>
<dbReference type="SUPFAM" id="SSF160904">
    <property type="entry name" value="Jann2411-like"/>
    <property type="match status" value="1"/>
</dbReference>
<dbReference type="PANTHER" id="PTHR35525:SF3">
    <property type="entry name" value="BLL6575 PROTEIN"/>
    <property type="match status" value="1"/>
</dbReference>
<dbReference type="Pfam" id="PF07336">
    <property type="entry name" value="ABATE"/>
    <property type="match status" value="1"/>
</dbReference>
<dbReference type="InterPro" id="IPR010852">
    <property type="entry name" value="ABATE"/>
</dbReference>